<proteinExistence type="predicted"/>
<dbReference type="AlphaFoldDB" id="A0A3S5K2T3"/>
<dbReference type="EMBL" id="RSCL01000057">
    <property type="protein sequence ID" value="RUS93590.1"/>
    <property type="molecule type" value="Genomic_DNA"/>
</dbReference>
<name>A0A3S5K2T3_9CYAN</name>
<evidence type="ECO:0000313" key="9">
    <source>
        <dbReference type="EMBL" id="RUS93590.1"/>
    </source>
</evidence>
<feature type="transmembrane region" description="Helical" evidence="8">
    <location>
        <begin position="38"/>
        <end position="57"/>
    </location>
</feature>
<evidence type="ECO:0000256" key="2">
    <source>
        <dbReference type="ARBA" id="ARBA00004829"/>
    </source>
</evidence>
<sequence>MALIYTTPWDNYLVFREIWGYGIGRVVGTIGYVPIEEYLFFLLQPILTGLWLSFLLSRKSEPVQKESLSSLKVLLPIFGAALTTTGFLMLQWDNTLYLGLILAWATPILALQWLLGTSTLWAMKRIWLLGVIVPTLYLWVADRIAIANGIWHISDKYTTGFQLFGLPIEEATFFLVTNLLVIQGLLLFLLLEIPHMEAEENGLSRTQAGQSETT</sequence>
<comment type="caution">
    <text evidence="9">The sequence shown here is derived from an EMBL/GenBank/DDBJ whole genome shotgun (WGS) entry which is preliminary data.</text>
</comment>
<dbReference type="GO" id="GO:0016020">
    <property type="term" value="C:membrane"/>
    <property type="evidence" value="ECO:0007669"/>
    <property type="project" value="UniProtKB-SubCell"/>
</dbReference>
<dbReference type="Proteomes" id="UP000271624">
    <property type="component" value="Unassembled WGS sequence"/>
</dbReference>
<keyword evidence="10" id="KW-1185">Reference proteome</keyword>
<comment type="pathway">
    <text evidence="2">Carotenoid biosynthesis.</text>
</comment>
<feature type="transmembrane region" description="Helical" evidence="8">
    <location>
        <begin position="127"/>
        <end position="151"/>
    </location>
</feature>
<evidence type="ECO:0000256" key="6">
    <source>
        <dbReference type="ARBA" id="ARBA00023136"/>
    </source>
</evidence>
<evidence type="ECO:0000256" key="1">
    <source>
        <dbReference type="ARBA" id="ARBA00004141"/>
    </source>
</evidence>
<comment type="subcellular location">
    <subcellularLocation>
        <location evidence="1">Membrane</location>
        <topology evidence="1">Multi-pass membrane protein</topology>
    </subcellularLocation>
</comment>
<keyword evidence="4" id="KW-0125">Carotenoid biosynthesis</keyword>
<evidence type="ECO:0000256" key="4">
    <source>
        <dbReference type="ARBA" id="ARBA00022746"/>
    </source>
</evidence>
<dbReference type="InterPro" id="IPR017825">
    <property type="entry name" value="Lycopene_cyclase_dom"/>
</dbReference>
<feature type="transmembrane region" description="Helical" evidence="8">
    <location>
        <begin position="69"/>
        <end position="90"/>
    </location>
</feature>
<feature type="transmembrane region" description="Helical" evidence="8">
    <location>
        <begin position="96"/>
        <end position="115"/>
    </location>
</feature>
<dbReference type="GO" id="GO:0045436">
    <property type="term" value="F:lycopene beta cyclase activity"/>
    <property type="evidence" value="ECO:0007669"/>
    <property type="project" value="UniProtKB-ARBA"/>
</dbReference>
<dbReference type="GO" id="GO:0016872">
    <property type="term" value="F:intramolecular lyase activity"/>
    <property type="evidence" value="ECO:0007669"/>
    <property type="project" value="InterPro"/>
</dbReference>
<gene>
    <name evidence="9" type="ORF">DSM106972_095800</name>
</gene>
<dbReference type="GO" id="GO:0016117">
    <property type="term" value="P:carotenoid biosynthetic process"/>
    <property type="evidence" value="ECO:0007669"/>
    <property type="project" value="UniProtKB-KW"/>
</dbReference>
<keyword evidence="3 8" id="KW-0812">Transmembrane</keyword>
<evidence type="ECO:0000256" key="7">
    <source>
        <dbReference type="ARBA" id="ARBA00023235"/>
    </source>
</evidence>
<keyword evidence="7" id="KW-0413">Isomerase</keyword>
<evidence type="ECO:0000313" key="10">
    <source>
        <dbReference type="Proteomes" id="UP000271624"/>
    </source>
</evidence>
<keyword evidence="6 8" id="KW-0472">Membrane</keyword>
<accession>A0A3S5K2T3</accession>
<evidence type="ECO:0008006" key="11">
    <source>
        <dbReference type="Google" id="ProtNLM"/>
    </source>
</evidence>
<protein>
    <recommendedName>
        <fullName evidence="11">Lycopene cyclase domain-containing protein</fullName>
    </recommendedName>
</protein>
<evidence type="ECO:0000256" key="3">
    <source>
        <dbReference type="ARBA" id="ARBA00022692"/>
    </source>
</evidence>
<feature type="transmembrane region" description="Helical" evidence="8">
    <location>
        <begin position="171"/>
        <end position="191"/>
    </location>
</feature>
<evidence type="ECO:0000256" key="8">
    <source>
        <dbReference type="SAM" id="Phobius"/>
    </source>
</evidence>
<organism evidence="9 10">
    <name type="scientific">Dulcicalothrix desertica PCC 7102</name>
    <dbReference type="NCBI Taxonomy" id="232991"/>
    <lineage>
        <taxon>Bacteria</taxon>
        <taxon>Bacillati</taxon>
        <taxon>Cyanobacteriota</taxon>
        <taxon>Cyanophyceae</taxon>
        <taxon>Nostocales</taxon>
        <taxon>Calotrichaceae</taxon>
        <taxon>Dulcicalothrix</taxon>
    </lineage>
</organism>
<dbReference type="NCBIfam" id="TIGR03462">
    <property type="entry name" value="CarR_dom_SF"/>
    <property type="match status" value="2"/>
</dbReference>
<evidence type="ECO:0000256" key="5">
    <source>
        <dbReference type="ARBA" id="ARBA00022989"/>
    </source>
</evidence>
<keyword evidence="5 8" id="KW-1133">Transmembrane helix</keyword>
<reference evidence="9" key="1">
    <citation type="submission" date="2018-12" db="EMBL/GenBank/DDBJ databases">
        <authorList>
            <person name="Will S."/>
            <person name="Neumann-Schaal M."/>
            <person name="Henke P."/>
        </authorList>
    </citation>
    <scope>NUCLEOTIDE SEQUENCE</scope>
    <source>
        <strain evidence="9">PCC 7102</strain>
    </source>
</reference>
<reference evidence="9" key="2">
    <citation type="journal article" date="2019" name="Genome Biol. Evol.">
        <title>Day and night: Metabolic profiles and evolutionary relationships of six axenic non-marine cyanobacteria.</title>
        <authorList>
            <person name="Will S.E."/>
            <person name="Henke P."/>
            <person name="Boedeker C."/>
            <person name="Huang S."/>
            <person name="Brinkmann H."/>
            <person name="Rohde M."/>
            <person name="Jarek M."/>
            <person name="Friedl T."/>
            <person name="Seufert S."/>
            <person name="Schumacher M."/>
            <person name="Overmann J."/>
            <person name="Neumann-Schaal M."/>
            <person name="Petersen J."/>
        </authorList>
    </citation>
    <scope>NUCLEOTIDE SEQUENCE [LARGE SCALE GENOMIC DNA]</scope>
    <source>
        <strain evidence="9">PCC 7102</strain>
    </source>
</reference>